<proteinExistence type="predicted"/>
<dbReference type="InterPro" id="IPR044516">
    <property type="entry name" value="UXS-like"/>
</dbReference>
<name>A0ABW4LCE9_9MICO</name>
<keyword evidence="2" id="KW-0210">Decarboxylase</keyword>
<keyword evidence="3" id="KW-0520">NAD</keyword>
<evidence type="ECO:0000256" key="2">
    <source>
        <dbReference type="ARBA" id="ARBA00022793"/>
    </source>
</evidence>
<evidence type="ECO:0000313" key="6">
    <source>
        <dbReference type="EMBL" id="MFD1720829.1"/>
    </source>
</evidence>
<evidence type="ECO:0000313" key="7">
    <source>
        <dbReference type="Proteomes" id="UP001597347"/>
    </source>
</evidence>
<sequence length="341" mass="36979">MHVLVSGGAGFLGSHLCETLVARGDSVVAVDDLSTGRTENLAALNQHSRFRLVVADVTEPLGLDEPFDAVVHMASAASPADYHRLPLETLRVGSRGTEVLLELAQRSRARFVLASTSEVYGDPEVHPQREDYWGHVNPNGPRSVYDEAKRYAEAVTAAYRRSHGVNTGIARIFNTYGPRMRAIDGRVVTTFIAQALNGDPITIYGDGSQTRSFCYVDDLIRGLIALVDADVPGPINLGNPTERTVDSLAELVIALARSSSRIEFHPLPQDDPTRRRPDITLARQQLGWEPHVGILDGLEATVRWFASRRDEVRAAATAIAGAQPTGPVLIVGSEMNTNEAA</sequence>
<gene>
    <name evidence="6" type="ORF">ACFSBI_04645</name>
</gene>
<dbReference type="SUPFAM" id="SSF51735">
    <property type="entry name" value="NAD(P)-binding Rossmann-fold domains"/>
    <property type="match status" value="1"/>
</dbReference>
<comment type="cofactor">
    <cofactor evidence="1">
        <name>NAD(+)</name>
        <dbReference type="ChEBI" id="CHEBI:57540"/>
    </cofactor>
</comment>
<accession>A0ABW4LCE9</accession>
<evidence type="ECO:0000256" key="3">
    <source>
        <dbReference type="ARBA" id="ARBA00023027"/>
    </source>
</evidence>
<dbReference type="Gene3D" id="3.40.50.720">
    <property type="entry name" value="NAD(P)-binding Rossmann-like Domain"/>
    <property type="match status" value="1"/>
</dbReference>
<keyword evidence="4 6" id="KW-0456">Lyase</keyword>
<evidence type="ECO:0000259" key="5">
    <source>
        <dbReference type="Pfam" id="PF01370"/>
    </source>
</evidence>
<dbReference type="InterPro" id="IPR036291">
    <property type="entry name" value="NAD(P)-bd_dom_sf"/>
</dbReference>
<evidence type="ECO:0000256" key="1">
    <source>
        <dbReference type="ARBA" id="ARBA00001911"/>
    </source>
</evidence>
<dbReference type="GO" id="GO:0048040">
    <property type="term" value="F:UDP-glucuronate decarboxylase activity"/>
    <property type="evidence" value="ECO:0007669"/>
    <property type="project" value="UniProtKB-EC"/>
</dbReference>
<protein>
    <submittedName>
        <fullName evidence="6">UDP-glucuronic acid decarboxylase family protein</fullName>
        <ecNumber evidence="6">4.1.1.35</ecNumber>
    </submittedName>
</protein>
<dbReference type="EMBL" id="JBHUEA010000005">
    <property type="protein sequence ID" value="MFD1720829.1"/>
    <property type="molecule type" value="Genomic_DNA"/>
</dbReference>
<dbReference type="PANTHER" id="PTHR43078">
    <property type="entry name" value="UDP-GLUCURONIC ACID DECARBOXYLASE-RELATED"/>
    <property type="match status" value="1"/>
</dbReference>
<organism evidence="6 7">
    <name type="scientific">Amnibacterium endophyticum</name>
    <dbReference type="NCBI Taxonomy" id="2109337"/>
    <lineage>
        <taxon>Bacteria</taxon>
        <taxon>Bacillati</taxon>
        <taxon>Actinomycetota</taxon>
        <taxon>Actinomycetes</taxon>
        <taxon>Micrococcales</taxon>
        <taxon>Microbacteriaceae</taxon>
        <taxon>Amnibacterium</taxon>
    </lineage>
</organism>
<feature type="domain" description="NAD-dependent epimerase/dehydratase" evidence="5">
    <location>
        <begin position="3"/>
        <end position="238"/>
    </location>
</feature>
<dbReference type="PANTHER" id="PTHR43078:SF6">
    <property type="entry name" value="UDP-GLUCURONIC ACID DECARBOXYLASE 1"/>
    <property type="match status" value="1"/>
</dbReference>
<dbReference type="EC" id="4.1.1.35" evidence="6"/>
<keyword evidence="7" id="KW-1185">Reference proteome</keyword>
<dbReference type="CDD" id="cd05230">
    <property type="entry name" value="UGD_SDR_e"/>
    <property type="match status" value="1"/>
</dbReference>
<dbReference type="Pfam" id="PF01370">
    <property type="entry name" value="Epimerase"/>
    <property type="match status" value="1"/>
</dbReference>
<dbReference type="RefSeq" id="WP_377932522.1">
    <property type="nucleotide sequence ID" value="NZ_JBHUEA010000005.1"/>
</dbReference>
<comment type="caution">
    <text evidence="6">The sequence shown here is derived from an EMBL/GenBank/DDBJ whole genome shotgun (WGS) entry which is preliminary data.</text>
</comment>
<reference evidence="7" key="1">
    <citation type="journal article" date="2019" name="Int. J. Syst. Evol. Microbiol.">
        <title>The Global Catalogue of Microorganisms (GCM) 10K type strain sequencing project: providing services to taxonomists for standard genome sequencing and annotation.</title>
        <authorList>
            <consortium name="The Broad Institute Genomics Platform"/>
            <consortium name="The Broad Institute Genome Sequencing Center for Infectious Disease"/>
            <person name="Wu L."/>
            <person name="Ma J."/>
        </authorList>
    </citation>
    <scope>NUCLEOTIDE SEQUENCE [LARGE SCALE GENOMIC DNA]</scope>
    <source>
        <strain evidence="7">CGMCC 1.12471</strain>
    </source>
</reference>
<dbReference type="Proteomes" id="UP001597347">
    <property type="component" value="Unassembled WGS sequence"/>
</dbReference>
<dbReference type="InterPro" id="IPR001509">
    <property type="entry name" value="Epimerase_deHydtase"/>
</dbReference>
<evidence type="ECO:0000256" key="4">
    <source>
        <dbReference type="ARBA" id="ARBA00023239"/>
    </source>
</evidence>